<name>A0AAW8NNQ7_9GAMM</name>
<organism evidence="9 11">
    <name type="scientific">Shewanella fidelis</name>
    <dbReference type="NCBI Taxonomy" id="173509"/>
    <lineage>
        <taxon>Bacteria</taxon>
        <taxon>Pseudomonadati</taxon>
        <taxon>Pseudomonadota</taxon>
        <taxon>Gammaproteobacteria</taxon>
        <taxon>Alteromonadales</taxon>
        <taxon>Shewanellaceae</taxon>
        <taxon>Shewanella</taxon>
    </lineage>
</organism>
<accession>A0AAW8NNQ7</accession>
<reference evidence="10 12" key="1">
    <citation type="journal article" date="2022" name="bioRxiv">
        <title>Prophages regulate Shewanella fidelis 3313 motility and biofilm formation: implications for gut colonization dynamics in Ciona robusta.</title>
        <authorList>
            <person name="Natarajan O."/>
            <person name="Gibboney S.L."/>
            <person name="Young M.N."/>
            <person name="Lim S.J."/>
            <person name="Pluta N."/>
            <person name="Atkinson C.G."/>
            <person name="Leigh B.A."/>
            <person name="Liberti A."/>
            <person name="Kees E.D."/>
            <person name="Breitbart M."/>
            <person name="Gralnick J.A."/>
            <person name="Dishaw L.J."/>
        </authorList>
    </citation>
    <scope>NUCLEOTIDE SEQUENCE [LARGE SCALE GENOMIC DNA]</scope>
    <source>
        <strain evidence="10 12">JG4066</strain>
    </source>
</reference>
<evidence type="ECO:0000256" key="3">
    <source>
        <dbReference type="ARBA" id="ARBA00022723"/>
    </source>
</evidence>
<dbReference type="PANTHER" id="PTHR33751">
    <property type="entry name" value="CBB3-TYPE CYTOCHROME C OXIDASE SUBUNIT FIXP"/>
    <property type="match status" value="1"/>
</dbReference>
<evidence type="ECO:0000256" key="4">
    <source>
        <dbReference type="ARBA" id="ARBA00022982"/>
    </source>
</evidence>
<evidence type="ECO:0000256" key="1">
    <source>
        <dbReference type="ARBA" id="ARBA00022448"/>
    </source>
</evidence>
<keyword evidence="2 6" id="KW-0349">Heme</keyword>
<keyword evidence="7" id="KW-0732">Signal</keyword>
<reference evidence="9" key="2">
    <citation type="submission" date="2022-11" db="EMBL/GenBank/DDBJ databases">
        <title>Prophages regulate Shewanella fidelis motility and biofilm formation: implications for gut colonization dynamics in Ciona robusta.</title>
        <authorList>
            <person name="Natarajan O."/>
            <person name="Gibboney S.L."/>
            <person name="Young M.N."/>
            <person name="Lim S.J."/>
            <person name="Pluta N."/>
            <person name="Atkinson C.G.F."/>
            <person name="Leigh B.A."/>
            <person name="Liberti A."/>
            <person name="Kees E."/>
            <person name="Breitbart M."/>
            <person name="Gralnick J."/>
            <person name="Dishaw L.J."/>
        </authorList>
    </citation>
    <scope>NUCLEOTIDE SEQUENCE</scope>
    <source>
        <strain evidence="9">3313</strain>
    </source>
</reference>
<dbReference type="EMBL" id="JAPMLE010000001">
    <property type="protein sequence ID" value="MDR8524833.1"/>
    <property type="molecule type" value="Genomic_DNA"/>
</dbReference>
<evidence type="ECO:0000313" key="10">
    <source>
        <dbReference type="EMBL" id="MDW4822915.1"/>
    </source>
</evidence>
<dbReference type="GO" id="GO:0020037">
    <property type="term" value="F:heme binding"/>
    <property type="evidence" value="ECO:0007669"/>
    <property type="project" value="InterPro"/>
</dbReference>
<evidence type="ECO:0000256" key="5">
    <source>
        <dbReference type="ARBA" id="ARBA00023004"/>
    </source>
</evidence>
<feature type="signal peptide" evidence="7">
    <location>
        <begin position="1"/>
        <end position="27"/>
    </location>
</feature>
<evidence type="ECO:0000256" key="7">
    <source>
        <dbReference type="SAM" id="SignalP"/>
    </source>
</evidence>
<dbReference type="InterPro" id="IPR036909">
    <property type="entry name" value="Cyt_c-like_dom_sf"/>
</dbReference>
<proteinExistence type="predicted"/>
<dbReference type="GO" id="GO:0046872">
    <property type="term" value="F:metal ion binding"/>
    <property type="evidence" value="ECO:0007669"/>
    <property type="project" value="UniProtKB-KW"/>
</dbReference>
<evidence type="ECO:0000259" key="8">
    <source>
        <dbReference type="PROSITE" id="PS51007"/>
    </source>
</evidence>
<dbReference type="PROSITE" id="PS51007">
    <property type="entry name" value="CYTC"/>
    <property type="match status" value="1"/>
</dbReference>
<sequence length="138" mass="15102">MSNSLIKQVLATSLIWATSVSISLAQAETDTSFKDTLAVKGLKLEAKALNYQADASKGEALANQRCIACHGDAMLKMMTTYPDIKGQKAAYLFKQLVDFKRGDRSDPLMQAQAGMLSETEMKDVAYYYSTQTASDLSK</sequence>
<evidence type="ECO:0000256" key="2">
    <source>
        <dbReference type="ARBA" id="ARBA00022617"/>
    </source>
</evidence>
<evidence type="ECO:0000313" key="11">
    <source>
        <dbReference type="Proteomes" id="UP001259340"/>
    </source>
</evidence>
<dbReference type="EMBL" id="JAPMLD010000001">
    <property type="protein sequence ID" value="MDW4822915.1"/>
    <property type="molecule type" value="Genomic_DNA"/>
</dbReference>
<dbReference type="Proteomes" id="UP001259340">
    <property type="component" value="Unassembled WGS sequence"/>
</dbReference>
<keyword evidence="4" id="KW-0249">Electron transport</keyword>
<dbReference type="Pfam" id="PF13442">
    <property type="entry name" value="Cytochrome_CBB3"/>
    <property type="match status" value="1"/>
</dbReference>
<keyword evidence="5 6" id="KW-0408">Iron</keyword>
<protein>
    <submittedName>
        <fullName evidence="9">Cytochrome c</fullName>
    </submittedName>
</protein>
<dbReference type="InterPro" id="IPR050597">
    <property type="entry name" value="Cytochrome_c_Oxidase_Subunit"/>
</dbReference>
<dbReference type="GO" id="GO:0009055">
    <property type="term" value="F:electron transfer activity"/>
    <property type="evidence" value="ECO:0007669"/>
    <property type="project" value="InterPro"/>
</dbReference>
<keyword evidence="1" id="KW-0813">Transport</keyword>
<dbReference type="AlphaFoldDB" id="A0AAW8NNQ7"/>
<evidence type="ECO:0000313" key="9">
    <source>
        <dbReference type="EMBL" id="MDR8524833.1"/>
    </source>
</evidence>
<evidence type="ECO:0000313" key="12">
    <source>
        <dbReference type="Proteomes" id="UP001271263"/>
    </source>
</evidence>
<comment type="caution">
    <text evidence="9">The sequence shown here is derived from an EMBL/GenBank/DDBJ whole genome shotgun (WGS) entry which is preliminary data.</text>
</comment>
<dbReference type="Gene3D" id="1.10.760.10">
    <property type="entry name" value="Cytochrome c-like domain"/>
    <property type="match status" value="1"/>
</dbReference>
<gene>
    <name evidence="9" type="ORF">OS133_14525</name>
    <name evidence="10" type="ORF">OS134_02385</name>
</gene>
<feature type="domain" description="Cytochrome c" evidence="8">
    <location>
        <begin position="53"/>
        <end position="132"/>
    </location>
</feature>
<dbReference type="PANTHER" id="PTHR33751:SF9">
    <property type="entry name" value="CYTOCHROME C4"/>
    <property type="match status" value="1"/>
</dbReference>
<dbReference type="RefSeq" id="WP_310655240.1">
    <property type="nucleotide sequence ID" value="NZ_JAPMLA010000002.1"/>
</dbReference>
<dbReference type="InterPro" id="IPR009056">
    <property type="entry name" value="Cyt_c-like_dom"/>
</dbReference>
<keyword evidence="12" id="KW-1185">Reference proteome</keyword>
<feature type="chain" id="PRO_5043488409" evidence="7">
    <location>
        <begin position="28"/>
        <end position="138"/>
    </location>
</feature>
<evidence type="ECO:0000256" key="6">
    <source>
        <dbReference type="PROSITE-ProRule" id="PRU00433"/>
    </source>
</evidence>
<keyword evidence="3 6" id="KW-0479">Metal-binding</keyword>
<dbReference type="Proteomes" id="UP001271263">
    <property type="component" value="Unassembled WGS sequence"/>
</dbReference>
<dbReference type="SUPFAM" id="SSF46626">
    <property type="entry name" value="Cytochrome c"/>
    <property type="match status" value="1"/>
</dbReference>